<dbReference type="AlphaFoldDB" id="W9GLU8"/>
<dbReference type="EMBL" id="AWQS01000023">
    <property type="protein sequence ID" value="EWT07050.1"/>
    <property type="molecule type" value="Genomic_DNA"/>
</dbReference>
<dbReference type="InterPro" id="IPR003339">
    <property type="entry name" value="ABC/ECF_trnsptr_transmembrane"/>
</dbReference>
<feature type="transmembrane region" description="Helical" evidence="6">
    <location>
        <begin position="66"/>
        <end position="84"/>
    </location>
</feature>
<evidence type="ECO:0000256" key="1">
    <source>
        <dbReference type="ARBA" id="ARBA00004651"/>
    </source>
</evidence>
<dbReference type="CDD" id="cd16914">
    <property type="entry name" value="EcfT"/>
    <property type="match status" value="1"/>
</dbReference>
<evidence type="ECO:0000256" key="4">
    <source>
        <dbReference type="ARBA" id="ARBA00022989"/>
    </source>
</evidence>
<dbReference type="InterPro" id="IPR052770">
    <property type="entry name" value="Cobalt_transport_CbiQ"/>
</dbReference>
<dbReference type="Pfam" id="PF02361">
    <property type="entry name" value="CbiQ"/>
    <property type="match status" value="1"/>
</dbReference>
<dbReference type="InterPro" id="IPR012809">
    <property type="entry name" value="ECF_CbiQ"/>
</dbReference>
<keyword evidence="2" id="KW-1003">Cell membrane</keyword>
<evidence type="ECO:0000256" key="2">
    <source>
        <dbReference type="ARBA" id="ARBA00022475"/>
    </source>
</evidence>
<feature type="transmembrane region" description="Helical" evidence="6">
    <location>
        <begin position="105"/>
        <end position="125"/>
    </location>
</feature>
<dbReference type="GO" id="GO:0006824">
    <property type="term" value="P:cobalt ion transport"/>
    <property type="evidence" value="ECO:0007669"/>
    <property type="project" value="InterPro"/>
</dbReference>
<evidence type="ECO:0000313" key="8">
    <source>
        <dbReference type="Proteomes" id="UP000019494"/>
    </source>
</evidence>
<keyword evidence="5 6" id="KW-0472">Membrane</keyword>
<accession>W9GLU8</accession>
<sequence length="248" mass="25928">MALDTAAWSSPWRHRSVADKAVLTLALLATTLLLPVWPTAALSAAAALIVLLGPARLAPTVLARSLRSPLLFIVLGAASVLVSVSWHDGPRVAITAQTSTQALTVLGRGVAGTLCVFVLAATTPMVDLLAGLRRARVPEACVEVASLVYRLLFVLLDTTRRIREAQAARLGLRDRRTTLRSAGTLSGTLLVRAWGRARRLEEGLAGRGYTGALPSLDPPGRVSIGFLGATVALVGVIVVVSLLGAGPR</sequence>
<gene>
    <name evidence="7" type="ORF">N864_12970</name>
</gene>
<keyword evidence="4 6" id="KW-1133">Transmembrane helix</keyword>
<organism evidence="7 8">
    <name type="scientific">Intrasporangium chromatireducens Q5-1</name>
    <dbReference type="NCBI Taxonomy" id="584657"/>
    <lineage>
        <taxon>Bacteria</taxon>
        <taxon>Bacillati</taxon>
        <taxon>Actinomycetota</taxon>
        <taxon>Actinomycetes</taxon>
        <taxon>Micrococcales</taxon>
        <taxon>Intrasporangiaceae</taxon>
        <taxon>Intrasporangium</taxon>
    </lineage>
</organism>
<dbReference type="Proteomes" id="UP000019494">
    <property type="component" value="Unassembled WGS sequence"/>
</dbReference>
<feature type="transmembrane region" description="Helical" evidence="6">
    <location>
        <begin position="21"/>
        <end position="54"/>
    </location>
</feature>
<evidence type="ECO:0000256" key="3">
    <source>
        <dbReference type="ARBA" id="ARBA00022692"/>
    </source>
</evidence>
<dbReference type="PATRIC" id="fig|584657.3.peg.992"/>
<protein>
    <submittedName>
        <fullName evidence="7">Cobalt ABC transporter permease</fullName>
    </submittedName>
</protein>
<keyword evidence="3 6" id="KW-0812">Transmembrane</keyword>
<name>W9GLU8_9MICO</name>
<feature type="transmembrane region" description="Helical" evidence="6">
    <location>
        <begin position="224"/>
        <end position="245"/>
    </location>
</feature>
<dbReference type="PANTHER" id="PTHR43723">
    <property type="entry name" value="COBALT TRANSPORT PROTEIN CBIQ"/>
    <property type="match status" value="1"/>
</dbReference>
<comment type="caution">
    <text evidence="7">The sequence shown here is derived from an EMBL/GenBank/DDBJ whole genome shotgun (WGS) entry which is preliminary data.</text>
</comment>
<reference evidence="8" key="1">
    <citation type="submission" date="2013-08" db="EMBL/GenBank/DDBJ databases">
        <title>Intrasporangium oryzae NRRL B-24470.</title>
        <authorList>
            <person name="Liu H."/>
            <person name="Wang G."/>
        </authorList>
    </citation>
    <scope>NUCLEOTIDE SEQUENCE [LARGE SCALE GENOMIC DNA]</scope>
    <source>
        <strain evidence="8">Q5-1</strain>
    </source>
</reference>
<keyword evidence="8" id="KW-1185">Reference proteome</keyword>
<evidence type="ECO:0000256" key="6">
    <source>
        <dbReference type="SAM" id="Phobius"/>
    </source>
</evidence>
<evidence type="ECO:0000256" key="5">
    <source>
        <dbReference type="ARBA" id="ARBA00023136"/>
    </source>
</evidence>
<dbReference type="NCBIfam" id="TIGR02454">
    <property type="entry name" value="ECF_T_CbiQ"/>
    <property type="match status" value="1"/>
</dbReference>
<evidence type="ECO:0000313" key="7">
    <source>
        <dbReference type="EMBL" id="EWT07050.1"/>
    </source>
</evidence>
<comment type="subcellular location">
    <subcellularLocation>
        <location evidence="1">Cell membrane</location>
        <topology evidence="1">Multi-pass membrane protein</topology>
    </subcellularLocation>
</comment>
<proteinExistence type="predicted"/>
<dbReference type="PANTHER" id="PTHR43723:SF1">
    <property type="entry name" value="COBALT TRANSPORT PROTEIN CBIQ"/>
    <property type="match status" value="1"/>
</dbReference>
<dbReference type="GO" id="GO:0043190">
    <property type="term" value="C:ATP-binding cassette (ABC) transporter complex"/>
    <property type="evidence" value="ECO:0007669"/>
    <property type="project" value="InterPro"/>
</dbReference>